<evidence type="ECO:0000256" key="1">
    <source>
        <dbReference type="SAM" id="Coils"/>
    </source>
</evidence>
<protein>
    <submittedName>
        <fullName evidence="3">Uncharacterized protein</fullName>
    </submittedName>
</protein>
<feature type="coiled-coil region" evidence="1">
    <location>
        <begin position="57"/>
        <end position="84"/>
    </location>
</feature>
<name>A0AAU9I941_9CILI</name>
<sequence length="389" mass="45152">MNELKTQNYLQISKKDPQLVSDLKTTPKTAYSSSESLTVHSRSSTLTSESNPSHMEITLSEQSLKKKNSTLEELESKIFKLSEIVSSKEKLLKTKREALKKKFEKNQRLKSLIRITTDSIENEKINTKSLGKELVSEMKAKNKFEWNENEMRNSFLIQISNLEKYKAELNDKIIEMQGSVNNLIGEIDDRKKERNFVQMQFQKLLDLSECIKISFEVEQKNSENVYLSAKQKEIQSDLENLQAKISASKSMLSQEKTKLKSIYERNKLKIHKITDLQANLTKLESINNSKKEALACKEISFIKKAHDFEILEGIRNVRVETIAIEEQSIDKMIEDLQSKINQKTIEKNIDPQADLLKISQRKFITKKLSELKEKEEKISRLEKKCKEIL</sequence>
<comment type="caution">
    <text evidence="3">The sequence shown here is derived from an EMBL/GenBank/DDBJ whole genome shotgun (WGS) entry which is preliminary data.</text>
</comment>
<feature type="coiled-coil region" evidence="1">
    <location>
        <begin position="238"/>
        <end position="293"/>
    </location>
</feature>
<evidence type="ECO:0000256" key="2">
    <source>
        <dbReference type="SAM" id="MobiDB-lite"/>
    </source>
</evidence>
<keyword evidence="4" id="KW-1185">Reference proteome</keyword>
<dbReference type="AlphaFoldDB" id="A0AAU9I941"/>
<gene>
    <name evidence="3" type="ORF">BSTOLATCC_MIC3887</name>
</gene>
<organism evidence="3 4">
    <name type="scientific">Blepharisma stoltei</name>
    <dbReference type="NCBI Taxonomy" id="1481888"/>
    <lineage>
        <taxon>Eukaryota</taxon>
        <taxon>Sar</taxon>
        <taxon>Alveolata</taxon>
        <taxon>Ciliophora</taxon>
        <taxon>Postciliodesmatophora</taxon>
        <taxon>Heterotrichea</taxon>
        <taxon>Heterotrichida</taxon>
        <taxon>Blepharismidae</taxon>
        <taxon>Blepharisma</taxon>
    </lineage>
</organism>
<proteinExistence type="predicted"/>
<keyword evidence="1" id="KW-0175">Coiled coil</keyword>
<dbReference type="EMBL" id="CAJZBQ010000004">
    <property type="protein sequence ID" value="CAG9311599.1"/>
    <property type="molecule type" value="Genomic_DNA"/>
</dbReference>
<feature type="compositionally biased region" description="Polar residues" evidence="2">
    <location>
        <begin position="23"/>
        <end position="53"/>
    </location>
</feature>
<feature type="region of interest" description="Disordered" evidence="2">
    <location>
        <begin position="21"/>
        <end position="57"/>
    </location>
</feature>
<evidence type="ECO:0000313" key="4">
    <source>
        <dbReference type="Proteomes" id="UP001162131"/>
    </source>
</evidence>
<reference evidence="3" key="1">
    <citation type="submission" date="2021-09" db="EMBL/GenBank/DDBJ databases">
        <authorList>
            <consortium name="AG Swart"/>
            <person name="Singh M."/>
            <person name="Singh A."/>
            <person name="Seah K."/>
            <person name="Emmerich C."/>
        </authorList>
    </citation>
    <scope>NUCLEOTIDE SEQUENCE</scope>
    <source>
        <strain evidence="3">ATCC30299</strain>
    </source>
</reference>
<evidence type="ECO:0000313" key="3">
    <source>
        <dbReference type="EMBL" id="CAG9311599.1"/>
    </source>
</evidence>
<dbReference type="Proteomes" id="UP001162131">
    <property type="component" value="Unassembled WGS sequence"/>
</dbReference>
<accession>A0AAU9I941</accession>